<dbReference type="Pfam" id="PF07859">
    <property type="entry name" value="Abhydrolase_3"/>
    <property type="match status" value="1"/>
</dbReference>
<dbReference type="PANTHER" id="PTHR48081:SF8">
    <property type="entry name" value="ALPHA_BETA HYDROLASE FOLD-3 DOMAIN-CONTAINING PROTEIN-RELATED"/>
    <property type="match status" value="1"/>
</dbReference>
<keyword evidence="4" id="KW-1185">Reference proteome</keyword>
<dbReference type="InterPro" id="IPR029058">
    <property type="entry name" value="AB_hydrolase_fold"/>
</dbReference>
<proteinExistence type="predicted"/>
<accession>A0A1T4VLA4</accession>
<name>A0A1T4VLA4_9GAMM</name>
<evidence type="ECO:0000259" key="2">
    <source>
        <dbReference type="Pfam" id="PF07859"/>
    </source>
</evidence>
<sequence>MRQVSPKLHTWLANFNVAVNQLIEGGFKPTATNAREGLANLTKGLLTDIPAVAWVQDDLVVGGEYAVPVRIYHPAPETALPVLVYYHGGGHMAGSVTVYDPICRKLALATQHVVVSVDYRLAPECAYPAGVNDAYSVVKHLWPTLEGRKVKYIPTLSIAGDSGGGALVATVSARAQFDADVSISKQIMVYPSLDYTMDSASMEENATGYLLQKGKIAWYFDNYLQHDEDRKAVSPLYQPMTAQLPETLLFTAEFCPLRDEGVAYCQYAKLAGANVEHYHFPDMIHTFLNMEDLVKEECERVYRKISDFLNK</sequence>
<dbReference type="AlphaFoldDB" id="A0A1T4VLA4"/>
<dbReference type="InterPro" id="IPR013094">
    <property type="entry name" value="AB_hydrolase_3"/>
</dbReference>
<dbReference type="PANTHER" id="PTHR48081">
    <property type="entry name" value="AB HYDROLASE SUPERFAMILY PROTEIN C4A8.06C"/>
    <property type="match status" value="1"/>
</dbReference>
<dbReference type="SUPFAM" id="SSF53474">
    <property type="entry name" value="alpha/beta-Hydrolases"/>
    <property type="match status" value="1"/>
</dbReference>
<dbReference type="InterPro" id="IPR050300">
    <property type="entry name" value="GDXG_lipolytic_enzyme"/>
</dbReference>
<evidence type="ECO:0000313" key="4">
    <source>
        <dbReference type="Proteomes" id="UP000190162"/>
    </source>
</evidence>
<dbReference type="OrthoDB" id="9806180at2"/>
<reference evidence="4" key="1">
    <citation type="submission" date="2017-02" db="EMBL/GenBank/DDBJ databases">
        <authorList>
            <person name="Varghese N."/>
            <person name="Submissions S."/>
        </authorList>
    </citation>
    <scope>NUCLEOTIDE SEQUENCE [LARGE SCALE GENOMIC DNA]</scope>
    <source>
        <strain evidence="4">DSM 22720</strain>
    </source>
</reference>
<feature type="domain" description="Alpha/beta hydrolase fold-3" evidence="2">
    <location>
        <begin position="83"/>
        <end position="288"/>
    </location>
</feature>
<evidence type="ECO:0000256" key="1">
    <source>
        <dbReference type="ARBA" id="ARBA00022801"/>
    </source>
</evidence>
<dbReference type="GO" id="GO:0016787">
    <property type="term" value="F:hydrolase activity"/>
    <property type="evidence" value="ECO:0007669"/>
    <property type="project" value="UniProtKB-KW"/>
</dbReference>
<dbReference type="RefSeq" id="WP_078754127.1">
    <property type="nucleotide sequence ID" value="NZ_FUXU01000080.1"/>
</dbReference>
<dbReference type="Proteomes" id="UP000190162">
    <property type="component" value="Unassembled WGS sequence"/>
</dbReference>
<evidence type="ECO:0000313" key="3">
    <source>
        <dbReference type="EMBL" id="SKA65685.1"/>
    </source>
</evidence>
<gene>
    <name evidence="3" type="ORF">SAMN02745132_03987</name>
</gene>
<organism evidence="3 4">
    <name type="scientific">Enterovibrio nigricans DSM 22720</name>
    <dbReference type="NCBI Taxonomy" id="1121868"/>
    <lineage>
        <taxon>Bacteria</taxon>
        <taxon>Pseudomonadati</taxon>
        <taxon>Pseudomonadota</taxon>
        <taxon>Gammaproteobacteria</taxon>
        <taxon>Vibrionales</taxon>
        <taxon>Vibrionaceae</taxon>
        <taxon>Enterovibrio</taxon>
    </lineage>
</organism>
<keyword evidence="1" id="KW-0378">Hydrolase</keyword>
<dbReference type="Gene3D" id="3.40.50.1820">
    <property type="entry name" value="alpha/beta hydrolase"/>
    <property type="match status" value="1"/>
</dbReference>
<dbReference type="EMBL" id="FUXU01000080">
    <property type="protein sequence ID" value="SKA65685.1"/>
    <property type="molecule type" value="Genomic_DNA"/>
</dbReference>
<protein>
    <submittedName>
        <fullName evidence="3">Acetyl esterase/lipase</fullName>
    </submittedName>
</protein>